<comment type="caution">
    <text evidence="1">The sequence shown here is derived from an EMBL/GenBank/DDBJ whole genome shotgun (WGS) entry which is preliminary data.</text>
</comment>
<dbReference type="EMBL" id="VJMH01001277">
    <property type="protein sequence ID" value="KAF0712432.1"/>
    <property type="molecule type" value="Genomic_DNA"/>
</dbReference>
<evidence type="ECO:0000313" key="1">
    <source>
        <dbReference type="EMBL" id="KAF0712432.1"/>
    </source>
</evidence>
<sequence length="327" mass="36262">MWIATQYCWVDLDQMFEIAHSAARQARCSARYVTNGAVYLETVLRNQNGDDFTRNYGGASGMFTVAIQSWLQQVPAGQAWLANTASALKRTSVEAEAVYWRSHKIATFQLQYQNLWHMGISDKISVVNALLWQQDVQLKSLSKTFQAWTTAIMYWAPLRDFVALLGANRSMIRSANNSFLVPPAFSFESGLGLQDSNGQYTKQIASFRSTVGPFNSVDMYVVAVPPSLLALYNSFQTSLYSVFDAQSNVRDKVDAIPGFTLYPIPPSWAASPTTLYYGGNPMCVTGNVAYTSPQQTLSFYDNCVTPSRLSVAFTKYSSVFAALAIST</sequence>
<protein>
    <submittedName>
        <fullName evidence="1">Uncharacterized protein</fullName>
    </submittedName>
</protein>
<gene>
    <name evidence="1" type="ORF">As57867_004823</name>
</gene>
<dbReference type="OrthoDB" id="78003at2759"/>
<dbReference type="AlphaFoldDB" id="A0A6A4ZKC6"/>
<feature type="non-terminal residue" evidence="1">
    <location>
        <position position="327"/>
    </location>
</feature>
<name>A0A6A4ZKC6_9STRA</name>
<reference evidence="1" key="1">
    <citation type="submission" date="2019-06" db="EMBL/GenBank/DDBJ databases">
        <title>Genomics analysis of Aphanomyces spp. identifies a new class of oomycete effector associated with host adaptation.</title>
        <authorList>
            <person name="Gaulin E."/>
        </authorList>
    </citation>
    <scope>NUCLEOTIDE SEQUENCE</scope>
    <source>
        <strain evidence="1">CBS 578.67</strain>
    </source>
</reference>
<organism evidence="1">
    <name type="scientific">Aphanomyces stellatus</name>
    <dbReference type="NCBI Taxonomy" id="120398"/>
    <lineage>
        <taxon>Eukaryota</taxon>
        <taxon>Sar</taxon>
        <taxon>Stramenopiles</taxon>
        <taxon>Oomycota</taxon>
        <taxon>Saprolegniomycetes</taxon>
        <taxon>Saprolegniales</taxon>
        <taxon>Verrucalvaceae</taxon>
        <taxon>Aphanomyces</taxon>
    </lineage>
</organism>
<proteinExistence type="predicted"/>
<accession>A0A6A4ZKC6</accession>